<gene>
    <name evidence="7" type="ORF">CI109_101359</name>
</gene>
<evidence type="ECO:0000256" key="5">
    <source>
        <dbReference type="ARBA" id="ARBA00022898"/>
    </source>
</evidence>
<dbReference type="SUPFAM" id="SSF53383">
    <property type="entry name" value="PLP-dependent transferases"/>
    <property type="match status" value="2"/>
</dbReference>
<sequence length="465" mass="51388">MSSASSSTSLPKAIDLTHHLSLTARSRQPSPLKDIIHYMSLPGMISLAGDVPLHPSSSTPYALAPLMQYSASPGHQALRDFAMELTAKLHKPAYSDYTTLLNNGSTDGWNKLTTLLLERGDYILVEEQIYPSAQAAFVPLGCKGEVVGVDGEGVVPELLEAALVNWDEKKGRRPHVIYLVPVGQNPLGSTMRRERRKAVYDICVKYAPAHVDVDAFVESMEKSFMSLDYQGRVIRMETFSKTIAPGSRLGWFTCNSVFAERLLRGTEVQTQHPSGFSQVSSEYIFSADSPGNHRSVAPPVGNQRIFGMGHQPEGAIPSAQGLDATHFDLVPADQTDIPGALGVVAFAKNDRSKPLLSFVPPRGGMFLWCNVHYSSNPAFIKLAETSDDPESDYERTFWQTLADDLVLVTPGWYYQPWMGDEFRSTKSREGKPGMGHFRLAFSYEGKADMEEGIKRLADVMHREWA</sequence>
<evidence type="ECO:0000256" key="2">
    <source>
        <dbReference type="ARBA" id="ARBA00007441"/>
    </source>
</evidence>
<evidence type="ECO:0000313" key="8">
    <source>
        <dbReference type="Proteomes" id="UP000322225"/>
    </source>
</evidence>
<dbReference type="Gene3D" id="3.40.640.10">
    <property type="entry name" value="Type I PLP-dependent aspartate aminotransferase-like (Major domain)"/>
    <property type="match status" value="2"/>
</dbReference>
<dbReference type="KEGG" id="ksn:43590558"/>
<dbReference type="Pfam" id="PF00155">
    <property type="entry name" value="Aminotran_1_2"/>
    <property type="match status" value="1"/>
</dbReference>
<comment type="cofactor">
    <cofactor evidence="1">
        <name>pyridoxal 5'-phosphate</name>
        <dbReference type="ChEBI" id="CHEBI:597326"/>
    </cofactor>
</comment>
<dbReference type="EMBL" id="CP144052">
    <property type="protein sequence ID" value="WWD16927.1"/>
    <property type="molecule type" value="Genomic_DNA"/>
</dbReference>
<dbReference type="PANTHER" id="PTHR42790:SF1">
    <property type="entry name" value="AROMATIC AMINO ACID AMINOTRANSFERASE, HYPOTHETICAL (EUROFUNG)"/>
    <property type="match status" value="1"/>
</dbReference>
<evidence type="ECO:0000256" key="3">
    <source>
        <dbReference type="ARBA" id="ARBA00022576"/>
    </source>
</evidence>
<dbReference type="InterPro" id="IPR015421">
    <property type="entry name" value="PyrdxlP-dep_Trfase_major"/>
</dbReference>
<protein>
    <recommendedName>
        <fullName evidence="6">Aminotransferase class I/classII large domain-containing protein</fullName>
    </recommendedName>
</protein>
<dbReference type="GO" id="GO:0030170">
    <property type="term" value="F:pyridoxal phosphate binding"/>
    <property type="evidence" value="ECO:0007669"/>
    <property type="project" value="InterPro"/>
</dbReference>
<evidence type="ECO:0000313" key="7">
    <source>
        <dbReference type="EMBL" id="WWD16927.1"/>
    </source>
</evidence>
<keyword evidence="8" id="KW-1185">Reference proteome</keyword>
<feature type="domain" description="Aminotransferase class I/classII large" evidence="6">
    <location>
        <begin position="66"/>
        <end position="262"/>
    </location>
</feature>
<accession>A0AAJ8LFQ3</accession>
<dbReference type="CDD" id="cd00609">
    <property type="entry name" value="AAT_like"/>
    <property type="match status" value="1"/>
</dbReference>
<organism evidence="7 8">
    <name type="scientific">Kwoniella shandongensis</name>
    <dbReference type="NCBI Taxonomy" id="1734106"/>
    <lineage>
        <taxon>Eukaryota</taxon>
        <taxon>Fungi</taxon>
        <taxon>Dikarya</taxon>
        <taxon>Basidiomycota</taxon>
        <taxon>Agaricomycotina</taxon>
        <taxon>Tremellomycetes</taxon>
        <taxon>Tremellales</taxon>
        <taxon>Cryptococcaceae</taxon>
        <taxon>Kwoniella</taxon>
    </lineage>
</organism>
<comment type="similarity">
    <text evidence="2">Belongs to the class-I pyridoxal-phosphate-dependent aminotransferase family.</text>
</comment>
<proteinExistence type="inferred from homology"/>
<dbReference type="GO" id="GO:1901605">
    <property type="term" value="P:alpha-amino acid metabolic process"/>
    <property type="evidence" value="ECO:0007669"/>
    <property type="project" value="TreeGrafter"/>
</dbReference>
<reference evidence="7" key="1">
    <citation type="submission" date="2017-08" db="EMBL/GenBank/DDBJ databases">
        <authorList>
            <person name="Cuomo C."/>
            <person name="Billmyre B."/>
            <person name="Heitman J."/>
        </authorList>
    </citation>
    <scope>NUCLEOTIDE SEQUENCE</scope>
    <source>
        <strain evidence="7">CBS 12478</strain>
    </source>
</reference>
<dbReference type="InterPro" id="IPR050859">
    <property type="entry name" value="Class-I_PLP-dep_aminotransf"/>
</dbReference>
<evidence type="ECO:0000259" key="6">
    <source>
        <dbReference type="Pfam" id="PF00155"/>
    </source>
</evidence>
<dbReference type="Gene3D" id="3.90.1150.10">
    <property type="entry name" value="Aspartate Aminotransferase, domain 1"/>
    <property type="match status" value="1"/>
</dbReference>
<evidence type="ECO:0000256" key="1">
    <source>
        <dbReference type="ARBA" id="ARBA00001933"/>
    </source>
</evidence>
<dbReference type="InterPro" id="IPR004839">
    <property type="entry name" value="Aminotransferase_I/II_large"/>
</dbReference>
<dbReference type="GO" id="GO:0008483">
    <property type="term" value="F:transaminase activity"/>
    <property type="evidence" value="ECO:0007669"/>
    <property type="project" value="UniProtKB-KW"/>
</dbReference>
<reference evidence="7" key="2">
    <citation type="submission" date="2024-01" db="EMBL/GenBank/DDBJ databases">
        <title>Comparative genomics of Cryptococcus and Kwoniella reveals pathogenesis evolution and contrasting modes of karyotype evolution via chromosome fusion or intercentromeric recombination.</title>
        <authorList>
            <person name="Coelho M.A."/>
            <person name="David-Palma M."/>
            <person name="Shea T."/>
            <person name="Bowers K."/>
            <person name="McGinley-Smith S."/>
            <person name="Mohammad A.W."/>
            <person name="Gnirke A."/>
            <person name="Yurkov A.M."/>
            <person name="Nowrousian M."/>
            <person name="Sun S."/>
            <person name="Cuomo C.A."/>
            <person name="Heitman J."/>
        </authorList>
    </citation>
    <scope>NUCLEOTIDE SEQUENCE</scope>
    <source>
        <strain evidence="7">CBS 12478</strain>
    </source>
</reference>
<name>A0AAJ8LFQ3_9TREE</name>
<dbReference type="InterPro" id="IPR015422">
    <property type="entry name" value="PyrdxlP-dep_Trfase_small"/>
</dbReference>
<dbReference type="AlphaFoldDB" id="A0AAJ8LFQ3"/>
<keyword evidence="3" id="KW-0032">Aminotransferase</keyword>
<dbReference type="GeneID" id="43590558"/>
<dbReference type="InterPro" id="IPR015424">
    <property type="entry name" value="PyrdxlP-dep_Trfase"/>
</dbReference>
<keyword evidence="5" id="KW-0663">Pyridoxal phosphate</keyword>
<dbReference type="PANTHER" id="PTHR42790">
    <property type="entry name" value="AMINOTRANSFERASE"/>
    <property type="match status" value="1"/>
</dbReference>
<dbReference type="RefSeq" id="XP_065823025.1">
    <property type="nucleotide sequence ID" value="XM_065966953.1"/>
</dbReference>
<evidence type="ECO:0000256" key="4">
    <source>
        <dbReference type="ARBA" id="ARBA00022679"/>
    </source>
</evidence>
<dbReference type="Proteomes" id="UP000322225">
    <property type="component" value="Chromosome 2"/>
</dbReference>
<keyword evidence="4" id="KW-0808">Transferase</keyword>